<dbReference type="InterPro" id="IPR036163">
    <property type="entry name" value="HMA_dom_sf"/>
</dbReference>
<feature type="transmembrane region" description="Helical" evidence="1">
    <location>
        <begin position="306"/>
        <end position="327"/>
    </location>
</feature>
<dbReference type="EMBL" id="PEWD01000009">
    <property type="protein sequence ID" value="PIU69285.1"/>
    <property type="molecule type" value="Genomic_DNA"/>
</dbReference>
<keyword evidence="1" id="KW-0812">Transmembrane</keyword>
<feature type="transmembrane region" description="Helical" evidence="1">
    <location>
        <begin position="146"/>
        <end position="170"/>
    </location>
</feature>
<evidence type="ECO:0000313" key="3">
    <source>
        <dbReference type="EMBL" id="PIU69285.1"/>
    </source>
</evidence>
<dbReference type="Proteomes" id="UP000229916">
    <property type="component" value="Unassembled WGS sequence"/>
</dbReference>
<dbReference type="Pfam" id="PF13386">
    <property type="entry name" value="DsbD_2"/>
    <property type="match status" value="1"/>
</dbReference>
<dbReference type="Gene3D" id="2.60.40.420">
    <property type="entry name" value="Cupredoxins - blue copper proteins"/>
    <property type="match status" value="1"/>
</dbReference>
<feature type="domain" description="HMA" evidence="2">
    <location>
        <begin position="12"/>
        <end position="78"/>
    </location>
</feature>
<dbReference type="PANTHER" id="PTHR42208:SF1">
    <property type="entry name" value="HEAVY METAL TRANSPORTER"/>
    <property type="match status" value="1"/>
</dbReference>
<dbReference type="SUPFAM" id="SSF49503">
    <property type="entry name" value="Cupredoxins"/>
    <property type="match status" value="1"/>
</dbReference>
<reference evidence="4" key="1">
    <citation type="submission" date="2017-09" db="EMBL/GenBank/DDBJ databases">
        <title>Depth-based differentiation of microbial function through sediment-hosted aquifers and enrichment of novel symbionts in the deep terrestrial subsurface.</title>
        <authorList>
            <person name="Probst A.J."/>
            <person name="Ladd B."/>
            <person name="Jarett J.K."/>
            <person name="Geller-Mcgrath D.E."/>
            <person name="Sieber C.M.K."/>
            <person name="Emerson J.B."/>
            <person name="Anantharaman K."/>
            <person name="Thomas B.C."/>
            <person name="Malmstrom R."/>
            <person name="Stieglmeier M."/>
            <person name="Klingl A."/>
            <person name="Woyke T."/>
            <person name="Ryan C.M."/>
            <person name="Banfield J.F."/>
        </authorList>
    </citation>
    <scope>NUCLEOTIDE SEQUENCE [LARGE SCALE GENOMIC DNA]</scope>
</reference>
<dbReference type="GO" id="GO:0046872">
    <property type="term" value="F:metal ion binding"/>
    <property type="evidence" value="ECO:0007669"/>
    <property type="project" value="InterPro"/>
</dbReference>
<dbReference type="InterPro" id="IPR028096">
    <property type="entry name" value="EfeO_Cupredoxin"/>
</dbReference>
<dbReference type="Pfam" id="PF00403">
    <property type="entry name" value="HMA"/>
    <property type="match status" value="1"/>
</dbReference>
<feature type="transmembrane region" description="Helical" evidence="1">
    <location>
        <begin position="217"/>
        <end position="238"/>
    </location>
</feature>
<name>A0A2M7APL2_UNCKA</name>
<dbReference type="CDD" id="cd00371">
    <property type="entry name" value="HMA"/>
    <property type="match status" value="1"/>
</dbReference>
<gene>
    <name evidence="3" type="ORF">COS81_00530</name>
</gene>
<evidence type="ECO:0000256" key="1">
    <source>
        <dbReference type="SAM" id="Phobius"/>
    </source>
</evidence>
<evidence type="ECO:0000313" key="4">
    <source>
        <dbReference type="Proteomes" id="UP000229916"/>
    </source>
</evidence>
<feature type="transmembrane region" description="Helical" evidence="1">
    <location>
        <begin position="109"/>
        <end position="126"/>
    </location>
</feature>
<dbReference type="Gene3D" id="3.30.70.100">
    <property type="match status" value="1"/>
</dbReference>
<evidence type="ECO:0000259" key="2">
    <source>
        <dbReference type="PROSITE" id="PS50846"/>
    </source>
</evidence>
<protein>
    <recommendedName>
        <fullName evidence="2">HMA domain-containing protein</fullName>
    </recommendedName>
</protein>
<dbReference type="InterPro" id="IPR039447">
    <property type="entry name" value="UreH-like_TM_dom"/>
</dbReference>
<keyword evidence="1" id="KW-0472">Membrane</keyword>
<dbReference type="PANTHER" id="PTHR42208">
    <property type="entry name" value="HEAVY METAL TRANSPORTER-RELATED"/>
    <property type="match status" value="1"/>
</dbReference>
<comment type="caution">
    <text evidence="3">The sequence shown here is derived from an EMBL/GenBank/DDBJ whole genome shotgun (WGS) entry which is preliminary data.</text>
</comment>
<feature type="transmembrane region" description="Helical" evidence="1">
    <location>
        <begin position="274"/>
        <end position="294"/>
    </location>
</feature>
<proteinExistence type="predicted"/>
<dbReference type="Pfam" id="PF13473">
    <property type="entry name" value="Cupredoxin_1"/>
    <property type="match status" value="1"/>
</dbReference>
<feature type="transmembrane region" description="Helical" evidence="1">
    <location>
        <begin position="339"/>
        <end position="356"/>
    </location>
</feature>
<dbReference type="PROSITE" id="PS50846">
    <property type="entry name" value="HMA_2"/>
    <property type="match status" value="1"/>
</dbReference>
<dbReference type="InterPro" id="IPR008972">
    <property type="entry name" value="Cupredoxin"/>
</dbReference>
<accession>A0A2M7APL2</accession>
<keyword evidence="1" id="KW-1133">Transmembrane helix</keyword>
<sequence length="521" mass="55986">MPAKSKKLLQTGETVLYVEGMHCASCEVLIENKLLKQKGVKAVEASTQDGKVRIEYQNQKPSVTELNQMFKKEKYTFSGKPFTDNNDGPLFKINHTGLLIIDKQKFNRFLAISSISLVIILAFILVNRLGLSSLISVNSKSTLPFFFLFGIMAGLSSCAALVGGIILSMSKQWAGIYGQRKTLLQKIEPHLLFNSGRVVSFALLGGLLGTIGKGLQLSLTLGSVVTILVSVLMIGLALQMLGVKAFRHFQIILPKFATRYVANEDNFKGRLMPAIMGALTFFLPCGFTITAQSLALTSGSAFQGSLIMLLFALGTLPMLLTIGISSTQFVQKPHLSNKFLQIAGTLVLFFALFNINSQLNVLGFKSFNDLIAGLGFGKVKVAEAQTTGSVPLIDGKQVIKMNAAPYGYDPNEFKVKVGLPVRWEITDQGTSGCTNAVISKGLFEGQIKLTPGKTSVKEFTPTKVGRYKFSCWMGMVSGVIEVVDSNLTPTQKTGAAETPQEIPSGAKGCGCGGGSGSCGAR</sequence>
<organism evidence="3 4">
    <name type="scientific">candidate division WWE3 bacterium CG06_land_8_20_14_3_00_42_16</name>
    <dbReference type="NCBI Taxonomy" id="1975083"/>
    <lineage>
        <taxon>Bacteria</taxon>
        <taxon>Katanobacteria</taxon>
    </lineage>
</organism>
<dbReference type="SUPFAM" id="SSF55008">
    <property type="entry name" value="HMA, heavy metal-associated domain"/>
    <property type="match status" value="1"/>
</dbReference>
<dbReference type="AlphaFoldDB" id="A0A2M7APL2"/>
<dbReference type="InterPro" id="IPR006121">
    <property type="entry name" value="HMA_dom"/>
</dbReference>
<feature type="transmembrane region" description="Helical" evidence="1">
    <location>
        <begin position="191"/>
        <end position="211"/>
    </location>
</feature>